<dbReference type="InterPro" id="IPR044084">
    <property type="entry name" value="AvModA-like_subst-bd"/>
</dbReference>
<comment type="caution">
    <text evidence="5">The sequence shown here is derived from an EMBL/GenBank/DDBJ whole genome shotgun (WGS) entry which is preliminary data.</text>
</comment>
<dbReference type="Proteomes" id="UP001321492">
    <property type="component" value="Unassembled WGS sequence"/>
</dbReference>
<dbReference type="PIRSF" id="PIRSF004846">
    <property type="entry name" value="ModA"/>
    <property type="match status" value="1"/>
</dbReference>
<reference evidence="5 6" key="1">
    <citation type="submission" date="2023-05" db="EMBL/GenBank/DDBJ databases">
        <title>Chelatococcus sp. nov., a moderately thermophilic bacterium isolated from hot spring microbial mat.</title>
        <authorList>
            <person name="Hu C.-J."/>
            <person name="Li W.-J."/>
        </authorList>
    </citation>
    <scope>NUCLEOTIDE SEQUENCE [LARGE SCALE GENOMIC DNA]</scope>
    <source>
        <strain evidence="5 6">SYSU G07232</strain>
    </source>
</reference>
<protein>
    <submittedName>
        <fullName evidence="5">Molybdate ABC transporter substrate-binding protein</fullName>
    </submittedName>
</protein>
<keyword evidence="6" id="KW-1185">Reference proteome</keyword>
<evidence type="ECO:0000313" key="6">
    <source>
        <dbReference type="Proteomes" id="UP001321492"/>
    </source>
</evidence>
<keyword evidence="3" id="KW-0732">Signal</keyword>
<feature type="region of interest" description="Disordered" evidence="4">
    <location>
        <begin position="1"/>
        <end position="28"/>
    </location>
</feature>
<dbReference type="PANTHER" id="PTHR30632:SF14">
    <property type="entry name" value="TUNGSTATE_MOLYBDATE_CHROMATE-BINDING PROTEIN MODA"/>
    <property type="match status" value="1"/>
</dbReference>
<organism evidence="5 6">
    <name type="scientific">Chelatococcus albus</name>
    <dbReference type="NCBI Taxonomy" id="3047466"/>
    <lineage>
        <taxon>Bacteria</taxon>
        <taxon>Pseudomonadati</taxon>
        <taxon>Pseudomonadota</taxon>
        <taxon>Alphaproteobacteria</taxon>
        <taxon>Hyphomicrobiales</taxon>
        <taxon>Chelatococcaceae</taxon>
        <taxon>Chelatococcus</taxon>
    </lineage>
</organism>
<keyword evidence="2" id="KW-0479">Metal-binding</keyword>
<dbReference type="CDD" id="cd13539">
    <property type="entry name" value="PBP2_AvModA"/>
    <property type="match status" value="1"/>
</dbReference>
<evidence type="ECO:0000313" key="5">
    <source>
        <dbReference type="EMBL" id="MDJ1158091.1"/>
    </source>
</evidence>
<dbReference type="Pfam" id="PF13531">
    <property type="entry name" value="SBP_bac_11"/>
    <property type="match status" value="1"/>
</dbReference>
<evidence type="ECO:0000256" key="2">
    <source>
        <dbReference type="ARBA" id="ARBA00022723"/>
    </source>
</evidence>
<dbReference type="Gene3D" id="3.40.190.10">
    <property type="entry name" value="Periplasmic binding protein-like II"/>
    <property type="match status" value="2"/>
</dbReference>
<dbReference type="EMBL" id="JASJEV010000003">
    <property type="protein sequence ID" value="MDJ1158091.1"/>
    <property type="molecule type" value="Genomic_DNA"/>
</dbReference>
<dbReference type="InterPro" id="IPR005950">
    <property type="entry name" value="ModA"/>
</dbReference>
<dbReference type="RefSeq" id="WP_283740072.1">
    <property type="nucleotide sequence ID" value="NZ_JASJEV010000003.1"/>
</dbReference>
<accession>A0ABT7AFE0</accession>
<proteinExistence type="inferred from homology"/>
<evidence type="ECO:0000256" key="3">
    <source>
        <dbReference type="ARBA" id="ARBA00022729"/>
    </source>
</evidence>
<comment type="similarity">
    <text evidence="1">Belongs to the bacterial solute-binding protein ModA family.</text>
</comment>
<sequence>MNRPSAPSDLAAGRDENKPATPTNHASAFGAGAGLSTDWIRRGLVILSLGLALLGVSTSISRVAAQQTQPPNIAAASDLQFALQEIAASFTKDTGQSVNLTFGSSGNFLRQIQQGAPFQMFLSADEGFVRQLSEAGKTEDGGTLYAIGRIVLFAPTGSSLRVDAELADLRAALADGRIQRFAIANPEHAPYGRAAEEALRSRGLWDAVQPRLVLGENVSQAAQFATSGSSQGGIFAYSLALSQHVSDRGSYVLIPAEWHKPLRQSMVLLKGAGDTARAFYAYVQQPAARAIFRKYGFVLPGEAT</sequence>
<name>A0ABT7AFE0_9HYPH</name>
<gene>
    <name evidence="5" type="primary">modA</name>
    <name evidence="5" type="ORF">QNA08_07570</name>
</gene>
<evidence type="ECO:0000256" key="1">
    <source>
        <dbReference type="ARBA" id="ARBA00009175"/>
    </source>
</evidence>
<dbReference type="NCBIfam" id="TIGR01256">
    <property type="entry name" value="modA"/>
    <property type="match status" value="1"/>
</dbReference>
<evidence type="ECO:0000256" key="4">
    <source>
        <dbReference type="SAM" id="MobiDB-lite"/>
    </source>
</evidence>
<dbReference type="InterPro" id="IPR050682">
    <property type="entry name" value="ModA/WtpA"/>
</dbReference>
<dbReference type="PANTHER" id="PTHR30632">
    <property type="entry name" value="MOLYBDATE-BINDING PERIPLASMIC PROTEIN"/>
    <property type="match status" value="1"/>
</dbReference>
<dbReference type="SUPFAM" id="SSF53850">
    <property type="entry name" value="Periplasmic binding protein-like II"/>
    <property type="match status" value="1"/>
</dbReference>